<sequence length="71" mass="8385">MNQVAPRKLLHSKWTHTQPVKKEKHFAVINVEFDDDGKVTLCEIQAVMTNNIRAINWRDLKDAAKWRQGWQ</sequence>
<accession>A0A3E0TM71</accession>
<dbReference type="RefSeq" id="WP_116006310.1">
    <property type="nucleotide sequence ID" value="NZ_QUOU01000001.1"/>
</dbReference>
<gene>
    <name evidence="1" type="ORF">DXX93_00320</name>
</gene>
<organism evidence="1 2">
    <name type="scientific">Thalassotalea euphylliae</name>
    <dbReference type="NCBI Taxonomy" id="1655234"/>
    <lineage>
        <taxon>Bacteria</taxon>
        <taxon>Pseudomonadati</taxon>
        <taxon>Pseudomonadota</taxon>
        <taxon>Gammaproteobacteria</taxon>
        <taxon>Alteromonadales</taxon>
        <taxon>Colwelliaceae</taxon>
        <taxon>Thalassotalea</taxon>
    </lineage>
</organism>
<name>A0A3E0TM71_9GAMM</name>
<reference evidence="1 2" key="1">
    <citation type="submission" date="2018-08" db="EMBL/GenBank/DDBJ databases">
        <title>Thalassotalea euphylliae genome.</title>
        <authorList>
            <person name="Summers S."/>
            <person name="Rice S.A."/>
            <person name="Freckelton M.L."/>
            <person name="Nedved B.T."/>
            <person name="Hadfield M.G."/>
        </authorList>
    </citation>
    <scope>NUCLEOTIDE SEQUENCE [LARGE SCALE GENOMIC DNA]</scope>
    <source>
        <strain evidence="1 2">H1</strain>
    </source>
</reference>
<protein>
    <submittedName>
        <fullName evidence="1">TIGR02450 family Trp-rich protein</fullName>
    </submittedName>
</protein>
<dbReference type="InterPro" id="IPR012663">
    <property type="entry name" value="CHP02450_Tryp"/>
</dbReference>
<dbReference type="NCBIfam" id="TIGR02450">
    <property type="entry name" value="TIGR02450 family Trp-rich protein"/>
    <property type="match status" value="1"/>
</dbReference>
<dbReference type="OrthoDB" id="5592973at2"/>
<dbReference type="EMBL" id="QUOU01000001">
    <property type="protein sequence ID" value="REL25145.1"/>
    <property type="molecule type" value="Genomic_DNA"/>
</dbReference>
<dbReference type="Proteomes" id="UP000256478">
    <property type="component" value="Unassembled WGS sequence"/>
</dbReference>
<evidence type="ECO:0000313" key="2">
    <source>
        <dbReference type="Proteomes" id="UP000256478"/>
    </source>
</evidence>
<dbReference type="Pfam" id="PF09493">
    <property type="entry name" value="DUF2389"/>
    <property type="match status" value="1"/>
</dbReference>
<comment type="caution">
    <text evidence="1">The sequence shown here is derived from an EMBL/GenBank/DDBJ whole genome shotgun (WGS) entry which is preliminary data.</text>
</comment>
<proteinExistence type="predicted"/>
<evidence type="ECO:0000313" key="1">
    <source>
        <dbReference type="EMBL" id="REL25145.1"/>
    </source>
</evidence>
<dbReference type="AlphaFoldDB" id="A0A3E0TM71"/>